<dbReference type="InterPro" id="IPR050306">
    <property type="entry name" value="PfkB_Carbo_kinase"/>
</dbReference>
<keyword evidence="3" id="KW-0808">Transferase</keyword>
<gene>
    <name evidence="12" type="ORF">EUTSA_v10029371mg</name>
</gene>
<protein>
    <recommendedName>
        <fullName evidence="9">fructokinase</fullName>
        <ecNumber evidence="9">2.7.1.4</ecNumber>
    </recommendedName>
</protein>
<evidence type="ECO:0000313" key="12">
    <source>
        <dbReference type="EMBL" id="ESQ38538.1"/>
    </source>
</evidence>
<reference evidence="12 13" key="1">
    <citation type="journal article" date="2013" name="Front. Plant Sci.">
        <title>The Reference Genome of the Halophytic Plant Eutrema salsugineum.</title>
        <authorList>
            <person name="Yang R."/>
            <person name="Jarvis D.E."/>
            <person name="Chen H."/>
            <person name="Beilstein M.A."/>
            <person name="Grimwood J."/>
            <person name="Jenkins J."/>
            <person name="Shu S."/>
            <person name="Prochnik S."/>
            <person name="Xin M."/>
            <person name="Ma C."/>
            <person name="Schmutz J."/>
            <person name="Wing R.A."/>
            <person name="Mitchell-Olds T."/>
            <person name="Schumaker K.S."/>
            <person name="Wang X."/>
        </authorList>
    </citation>
    <scope>NUCLEOTIDE SEQUENCE [LARGE SCALE GENOMIC DNA]</scope>
</reference>
<dbReference type="KEGG" id="eus:EUTSA_v10029371mg"/>
<dbReference type="CDD" id="cd01167">
    <property type="entry name" value="bac_FRK"/>
    <property type="match status" value="1"/>
</dbReference>
<dbReference type="Gramene" id="ESQ38538">
    <property type="protein sequence ID" value="ESQ38538"/>
    <property type="gene ID" value="EUTSA_v10029371mg"/>
</dbReference>
<dbReference type="PROSITE" id="PS00583">
    <property type="entry name" value="PFKB_KINASES_1"/>
    <property type="match status" value="1"/>
</dbReference>
<evidence type="ECO:0000259" key="11">
    <source>
        <dbReference type="Pfam" id="PF00294"/>
    </source>
</evidence>
<dbReference type="InterPro" id="IPR011611">
    <property type="entry name" value="PfkB_dom"/>
</dbReference>
<dbReference type="PANTHER" id="PTHR43085">
    <property type="entry name" value="HEXOKINASE FAMILY MEMBER"/>
    <property type="match status" value="1"/>
</dbReference>
<feature type="domain" description="Carbohydrate kinase PfkB" evidence="11">
    <location>
        <begin position="7"/>
        <end position="286"/>
    </location>
</feature>
<evidence type="ECO:0000256" key="10">
    <source>
        <dbReference type="ARBA" id="ARBA00048451"/>
    </source>
</evidence>
<comment type="similarity">
    <text evidence="2">Belongs to the carbohydrate kinase PfkB family.</text>
</comment>
<dbReference type="GO" id="GO:0008865">
    <property type="term" value="F:fructokinase activity"/>
    <property type="evidence" value="ECO:0007669"/>
    <property type="project" value="UniProtKB-EC"/>
</dbReference>
<evidence type="ECO:0000256" key="9">
    <source>
        <dbReference type="ARBA" id="ARBA00038887"/>
    </source>
</evidence>
<dbReference type="FunFam" id="3.40.1190.20:FF:000005">
    <property type="entry name" value="Probable fructokinase-2"/>
    <property type="match status" value="1"/>
</dbReference>
<proteinExistence type="inferred from homology"/>
<dbReference type="Gene3D" id="3.40.1190.20">
    <property type="match status" value="1"/>
</dbReference>
<evidence type="ECO:0000256" key="8">
    <source>
        <dbReference type="ARBA" id="ARBA00037195"/>
    </source>
</evidence>
<evidence type="ECO:0000256" key="7">
    <source>
        <dbReference type="ARBA" id="ARBA00023277"/>
    </source>
</evidence>
<evidence type="ECO:0000256" key="3">
    <source>
        <dbReference type="ARBA" id="ARBA00022679"/>
    </source>
</evidence>
<dbReference type="GO" id="GO:0005524">
    <property type="term" value="F:ATP binding"/>
    <property type="evidence" value="ECO:0007669"/>
    <property type="project" value="UniProtKB-KW"/>
</dbReference>
<evidence type="ECO:0000256" key="6">
    <source>
        <dbReference type="ARBA" id="ARBA00022840"/>
    </source>
</evidence>
<dbReference type="GO" id="GO:0006000">
    <property type="term" value="P:fructose metabolic process"/>
    <property type="evidence" value="ECO:0007669"/>
    <property type="project" value="EnsemblPlants"/>
</dbReference>
<dbReference type="EMBL" id="KI517537">
    <property type="protein sequence ID" value="ESQ38538.1"/>
    <property type="molecule type" value="Genomic_DNA"/>
</dbReference>
<keyword evidence="7" id="KW-0119">Carbohydrate metabolism</keyword>
<evidence type="ECO:0000256" key="5">
    <source>
        <dbReference type="ARBA" id="ARBA00022777"/>
    </source>
</evidence>
<dbReference type="PROSITE" id="PS00584">
    <property type="entry name" value="PFKB_KINASES_2"/>
    <property type="match status" value="1"/>
</dbReference>
<comment type="catalytic activity">
    <reaction evidence="10">
        <text>D-fructose + ATP = D-fructose 6-phosphate + ADP + H(+)</text>
        <dbReference type="Rhea" id="RHEA:16125"/>
        <dbReference type="ChEBI" id="CHEBI:15378"/>
        <dbReference type="ChEBI" id="CHEBI:30616"/>
        <dbReference type="ChEBI" id="CHEBI:37721"/>
        <dbReference type="ChEBI" id="CHEBI:61527"/>
        <dbReference type="ChEBI" id="CHEBI:456216"/>
        <dbReference type="EC" id="2.7.1.4"/>
    </reaction>
</comment>
<evidence type="ECO:0000256" key="2">
    <source>
        <dbReference type="ARBA" id="ARBA00010688"/>
    </source>
</evidence>
<keyword evidence="4" id="KW-0547">Nucleotide-binding</keyword>
<dbReference type="EC" id="2.7.1.4" evidence="9"/>
<keyword evidence="6" id="KW-0067">ATP-binding</keyword>
<keyword evidence="13" id="KW-1185">Reference proteome</keyword>
<dbReference type="GO" id="GO:0005829">
    <property type="term" value="C:cytosol"/>
    <property type="evidence" value="ECO:0007669"/>
    <property type="project" value="EnsemblPlants"/>
</dbReference>
<keyword evidence="5" id="KW-0418">Kinase</keyword>
<comment type="pathway">
    <text evidence="1">Glycan biosynthesis; starch biosynthesis.</text>
</comment>
<dbReference type="eggNOG" id="KOG2855">
    <property type="taxonomic scope" value="Eukaryota"/>
</dbReference>
<sequence length="300" mass="32184">MATPLIVSFAPGGAPANVACAITKLGGKSAFIGKFGDDEFGHMLVNILKKNGVNSEGVCFETNARTALAFVTLKKNGEREFMFYRNPSADMLLKESELNKDLIKKAKIFHYGSISLISEPCRAAHMAAMKTAKDAGVLLSYDPNVRLPLWPSTEAAIEGIKSIWNEADIIKVSDDEVEFLTRGDAEKDDVVLSLMHDKLKLLIVTDGEKGCRYYTKKFKGRVPGYSVKTVDTTGAGDSFVGAFLVSLGKDGSILDDEGKLTEALAFANACGAVCTTQKGAIPALPTPSDAQQLMKSSKST</sequence>
<dbReference type="PANTHER" id="PTHR43085:SF6">
    <property type="entry name" value="FRUCTOKINASE-5-RELATED"/>
    <property type="match status" value="1"/>
</dbReference>
<dbReference type="InterPro" id="IPR002173">
    <property type="entry name" value="Carboh/pur_kinase_PfkB_CS"/>
</dbReference>
<dbReference type="InterPro" id="IPR029056">
    <property type="entry name" value="Ribokinase-like"/>
</dbReference>
<organism evidence="12 13">
    <name type="scientific">Eutrema salsugineum</name>
    <name type="common">Saltwater cress</name>
    <name type="synonym">Sisymbrium salsugineum</name>
    <dbReference type="NCBI Taxonomy" id="72664"/>
    <lineage>
        <taxon>Eukaryota</taxon>
        <taxon>Viridiplantae</taxon>
        <taxon>Streptophyta</taxon>
        <taxon>Embryophyta</taxon>
        <taxon>Tracheophyta</taxon>
        <taxon>Spermatophyta</taxon>
        <taxon>Magnoliopsida</taxon>
        <taxon>eudicotyledons</taxon>
        <taxon>Gunneridae</taxon>
        <taxon>Pentapetalae</taxon>
        <taxon>rosids</taxon>
        <taxon>malvids</taxon>
        <taxon>Brassicales</taxon>
        <taxon>Brassicaceae</taxon>
        <taxon>Eutremeae</taxon>
        <taxon>Eutrema</taxon>
    </lineage>
</organism>
<dbReference type="STRING" id="72664.V4LFL2"/>
<dbReference type="Proteomes" id="UP000030689">
    <property type="component" value="Unassembled WGS sequence"/>
</dbReference>
<dbReference type="Pfam" id="PF00294">
    <property type="entry name" value="PfkB"/>
    <property type="match status" value="1"/>
</dbReference>
<dbReference type="OMA" id="DDQHGRF"/>
<dbReference type="SUPFAM" id="SSF53613">
    <property type="entry name" value="Ribokinase-like"/>
    <property type="match status" value="1"/>
</dbReference>
<dbReference type="AlphaFoldDB" id="V4LFL2"/>
<evidence type="ECO:0000256" key="1">
    <source>
        <dbReference type="ARBA" id="ARBA00004727"/>
    </source>
</evidence>
<name>V4LFL2_EUTSA</name>
<comment type="function">
    <text evidence="8">May play an important role in maintaining the flux of carbon towards starch formation.</text>
</comment>
<evidence type="ECO:0000256" key="4">
    <source>
        <dbReference type="ARBA" id="ARBA00022741"/>
    </source>
</evidence>
<accession>V4LFL2</accession>
<evidence type="ECO:0000313" key="13">
    <source>
        <dbReference type="Proteomes" id="UP000030689"/>
    </source>
</evidence>